<evidence type="ECO:0000313" key="1">
    <source>
        <dbReference type="EMBL" id="MBE9079268.1"/>
    </source>
</evidence>
<comment type="caution">
    <text evidence="1">The sequence shown here is derived from an EMBL/GenBank/DDBJ whole genome shotgun (WGS) entry which is preliminary data.</text>
</comment>
<name>A0A8J7DDY0_9CYAN</name>
<sequence length="206" mass="23156">MPSALIWTIAAISGVLLVVLARWQQYTQTLPSGLDFHPVAASEPEPDTATQTLLNLGFDSPLDYWIAAERGQLRHSSGRLLYHPEHRCFAQLASAHCTLSSFLTDAWTLRASNRAATLLEQLSQPGQLVWHRYPTTPLDQLLVRHLEDRARLCEAKGVEPIAAPTVDLLWTKAKEEALRRKQVIKRQNPALSFVKGVGFWLRSRKS</sequence>
<proteinExistence type="predicted"/>
<dbReference type="EMBL" id="JADEXG010000051">
    <property type="protein sequence ID" value="MBE9079268.1"/>
    <property type="molecule type" value="Genomic_DNA"/>
</dbReference>
<reference evidence="1" key="1">
    <citation type="submission" date="2020-10" db="EMBL/GenBank/DDBJ databases">
        <authorList>
            <person name="Castelo-Branco R."/>
            <person name="Eusebio N."/>
            <person name="Adriana R."/>
            <person name="Vieira A."/>
            <person name="Brugerolle De Fraissinette N."/>
            <person name="Rezende De Castro R."/>
            <person name="Schneider M.P."/>
            <person name="Vasconcelos V."/>
            <person name="Leao P.N."/>
        </authorList>
    </citation>
    <scope>NUCLEOTIDE SEQUENCE</scope>
    <source>
        <strain evidence="1">LEGE 07310</strain>
    </source>
</reference>
<organism evidence="1 2">
    <name type="scientific">Vasconcelosia minhoensis LEGE 07310</name>
    <dbReference type="NCBI Taxonomy" id="915328"/>
    <lineage>
        <taxon>Bacteria</taxon>
        <taxon>Bacillati</taxon>
        <taxon>Cyanobacteriota</taxon>
        <taxon>Cyanophyceae</taxon>
        <taxon>Nodosilineales</taxon>
        <taxon>Cymatolegaceae</taxon>
        <taxon>Vasconcelosia</taxon>
        <taxon>Vasconcelosia minhoensis</taxon>
    </lineage>
</organism>
<protein>
    <submittedName>
        <fullName evidence="1">Uncharacterized protein</fullName>
    </submittedName>
</protein>
<evidence type="ECO:0000313" key="2">
    <source>
        <dbReference type="Proteomes" id="UP000636505"/>
    </source>
</evidence>
<gene>
    <name evidence="1" type="ORF">IQ241_18525</name>
</gene>
<accession>A0A8J7DDY0</accession>
<dbReference type="RefSeq" id="WP_193910053.1">
    <property type="nucleotide sequence ID" value="NZ_JADEXG010000051.1"/>
</dbReference>
<keyword evidence="2" id="KW-1185">Reference proteome</keyword>
<dbReference type="Proteomes" id="UP000636505">
    <property type="component" value="Unassembled WGS sequence"/>
</dbReference>
<dbReference type="AlphaFoldDB" id="A0A8J7DDY0"/>